<dbReference type="EMBL" id="JANPWB010000009">
    <property type="protein sequence ID" value="KAJ1158243.1"/>
    <property type="molecule type" value="Genomic_DNA"/>
</dbReference>
<proteinExistence type="inferred from homology"/>
<dbReference type="InterPro" id="IPR042076">
    <property type="entry name" value="Crisp-like_dom"/>
</dbReference>
<dbReference type="SUPFAM" id="SSF57546">
    <property type="entry name" value="Crisp domain-like"/>
    <property type="match status" value="1"/>
</dbReference>
<dbReference type="FunFam" id="3.40.33.10:FF:000005">
    <property type="entry name" value="Cysteine-rich secretory protein 2"/>
    <property type="match status" value="1"/>
</dbReference>
<comment type="caution">
    <text evidence="3">The sequence shown here is derived from an EMBL/GenBank/DDBJ whole genome shotgun (WGS) entry which is preliminary data.</text>
</comment>
<keyword evidence="4" id="KW-1185">Reference proteome</keyword>
<dbReference type="SUPFAM" id="SSF55797">
    <property type="entry name" value="PR-1-like"/>
    <property type="match status" value="1"/>
</dbReference>
<dbReference type="InterPro" id="IPR002413">
    <property type="entry name" value="V5_allergen-like"/>
</dbReference>
<reference evidence="3" key="1">
    <citation type="journal article" date="2022" name="bioRxiv">
        <title>Sequencing and chromosome-scale assembly of the giantPleurodeles waltlgenome.</title>
        <authorList>
            <person name="Brown T."/>
            <person name="Elewa A."/>
            <person name="Iarovenko S."/>
            <person name="Subramanian E."/>
            <person name="Araus A.J."/>
            <person name="Petzold A."/>
            <person name="Susuki M."/>
            <person name="Suzuki K.-i.T."/>
            <person name="Hayashi T."/>
            <person name="Toyoda A."/>
            <person name="Oliveira C."/>
            <person name="Osipova E."/>
            <person name="Leigh N.D."/>
            <person name="Simon A."/>
            <person name="Yun M.H."/>
        </authorList>
    </citation>
    <scope>NUCLEOTIDE SEQUENCE</scope>
    <source>
        <strain evidence="3">20211129_DDA</strain>
        <tissue evidence="3">Liver</tissue>
    </source>
</reference>
<evidence type="ECO:0000313" key="4">
    <source>
        <dbReference type="Proteomes" id="UP001066276"/>
    </source>
</evidence>
<dbReference type="InterPro" id="IPR013871">
    <property type="entry name" value="Cysteine_rich_secretory"/>
</dbReference>
<dbReference type="Gene3D" id="1.10.10.740">
    <property type="entry name" value="Crisp domain"/>
    <property type="match status" value="1"/>
</dbReference>
<dbReference type="PRINTS" id="PR00837">
    <property type="entry name" value="V5TPXLIKE"/>
</dbReference>
<dbReference type="PRINTS" id="PR00838">
    <property type="entry name" value="V5ALLERGEN"/>
</dbReference>
<feature type="non-terminal residue" evidence="3">
    <location>
        <position position="252"/>
    </location>
</feature>
<dbReference type="Proteomes" id="UP001066276">
    <property type="component" value="Chromosome 5"/>
</dbReference>
<feature type="domain" description="SCP" evidence="2">
    <location>
        <begin position="54"/>
        <end position="192"/>
    </location>
</feature>
<dbReference type="Pfam" id="PF08562">
    <property type="entry name" value="Crisp"/>
    <property type="match status" value="1"/>
</dbReference>
<dbReference type="InterPro" id="IPR035940">
    <property type="entry name" value="CAP_sf"/>
</dbReference>
<feature type="non-terminal residue" evidence="3">
    <location>
        <position position="1"/>
    </location>
</feature>
<name>A0AAV7S283_PLEWA</name>
<dbReference type="SMART" id="SM00198">
    <property type="entry name" value="SCP"/>
    <property type="match status" value="1"/>
</dbReference>
<protein>
    <recommendedName>
        <fullName evidence="2">SCP domain-containing protein</fullName>
    </recommendedName>
</protein>
<evidence type="ECO:0000259" key="2">
    <source>
        <dbReference type="SMART" id="SM00198"/>
    </source>
</evidence>
<gene>
    <name evidence="3" type="ORF">NDU88_010936</name>
</gene>
<organism evidence="3 4">
    <name type="scientific">Pleurodeles waltl</name>
    <name type="common">Iberian ribbed newt</name>
    <dbReference type="NCBI Taxonomy" id="8319"/>
    <lineage>
        <taxon>Eukaryota</taxon>
        <taxon>Metazoa</taxon>
        <taxon>Chordata</taxon>
        <taxon>Craniata</taxon>
        <taxon>Vertebrata</taxon>
        <taxon>Euteleostomi</taxon>
        <taxon>Amphibia</taxon>
        <taxon>Batrachia</taxon>
        <taxon>Caudata</taxon>
        <taxon>Salamandroidea</taxon>
        <taxon>Salamandridae</taxon>
        <taxon>Pleurodelinae</taxon>
        <taxon>Pleurodeles</taxon>
    </lineage>
</organism>
<dbReference type="Gene3D" id="3.40.33.10">
    <property type="entry name" value="CAP"/>
    <property type="match status" value="1"/>
</dbReference>
<accession>A0AAV7S283</accession>
<dbReference type="AlphaFoldDB" id="A0AAV7S283"/>
<sequence>PLEQNLSEGRRHLITNPPINEMDMLLQVTVIFTAGLHYSSVWGQDSNLDTALTNVQNVICDVHNDCRQNVDPPASDMQKLVWNSEAAANAKRVAEKCLFKHSSEAERTISTCVCGENLAMSSAAMKWDEVILLWDKEKNDFIFAIGPTSTKQYLHYTQLVWNETYGIGCAHKACPGFHLHVCHYACIGNNAARLYTPYTKGTPCSKCPNNCENKLCTNPCLHFDLANNCRALSFACNTGKLGNMCDRTCKCG</sequence>
<evidence type="ECO:0000256" key="1">
    <source>
        <dbReference type="ARBA" id="ARBA00009923"/>
    </source>
</evidence>
<dbReference type="PANTHER" id="PTHR10334">
    <property type="entry name" value="CYSTEINE-RICH SECRETORY PROTEIN-RELATED"/>
    <property type="match status" value="1"/>
</dbReference>
<comment type="similarity">
    <text evidence="1">Belongs to the CRISP family.</text>
</comment>
<dbReference type="InterPro" id="IPR001283">
    <property type="entry name" value="CRISP-related"/>
</dbReference>
<evidence type="ECO:0000313" key="3">
    <source>
        <dbReference type="EMBL" id="KAJ1158243.1"/>
    </source>
</evidence>
<dbReference type="InterPro" id="IPR014044">
    <property type="entry name" value="CAP_dom"/>
</dbReference>
<dbReference type="Pfam" id="PF00188">
    <property type="entry name" value="CAP"/>
    <property type="match status" value="1"/>
</dbReference>